<dbReference type="AlphaFoldDB" id="A0A164J1H3"/>
<feature type="non-terminal residue" evidence="1">
    <location>
        <position position="1"/>
    </location>
</feature>
<protein>
    <submittedName>
        <fullName evidence="1">Uncharacterized protein</fullName>
    </submittedName>
</protein>
<accession>A0A164J1H3</accession>
<keyword evidence="2" id="KW-1185">Reference proteome</keyword>
<gene>
    <name evidence="1" type="ORF">APZ42_001357</name>
</gene>
<comment type="caution">
    <text evidence="1">The sequence shown here is derived from an EMBL/GenBank/DDBJ whole genome shotgun (WGS) entry which is preliminary data.</text>
</comment>
<organism evidence="1 2">
    <name type="scientific">Daphnia magna</name>
    <dbReference type="NCBI Taxonomy" id="35525"/>
    <lineage>
        <taxon>Eukaryota</taxon>
        <taxon>Metazoa</taxon>
        <taxon>Ecdysozoa</taxon>
        <taxon>Arthropoda</taxon>
        <taxon>Crustacea</taxon>
        <taxon>Branchiopoda</taxon>
        <taxon>Diplostraca</taxon>
        <taxon>Cladocera</taxon>
        <taxon>Anomopoda</taxon>
        <taxon>Daphniidae</taxon>
        <taxon>Daphnia</taxon>
    </lineage>
</organism>
<sequence>FIDGTLMDNVIGEVSLTIRYKGTVVDLEKVAVVRGMLYPLLLGIEWIVKSDAMIKGVEGVAKVIMPSELSVGQNCNVKKIEQGRPADTQNSVRESSTIEQEIDSEYVQVTEELKTMGAILGTEVSAASSDPLSETTFVLEPVPSKRVMANSMGYFKCKVPKCDCKLWMVSTAGALGATGGWVTPSCVLEAGDGILTIPVINANPHPIGRRAARAILKATPIEENDIHLLPDSRDIGEEIVGMVQPHDDTSQPDDTLNDVTIDPRLTPLEVDKLWKLLCDHRQCFSRKKGHTHLAKHFIHTGSAKPIYCAPYHVLAAERKLINDHVD</sequence>
<evidence type="ECO:0000313" key="2">
    <source>
        <dbReference type="Proteomes" id="UP000076858"/>
    </source>
</evidence>
<dbReference type="EMBL" id="LRGB01005999">
    <property type="protein sequence ID" value="KZS01857.1"/>
    <property type="molecule type" value="Genomic_DNA"/>
</dbReference>
<name>A0A164J1H3_9CRUS</name>
<feature type="non-terminal residue" evidence="1">
    <location>
        <position position="326"/>
    </location>
</feature>
<reference evidence="1 2" key="1">
    <citation type="submission" date="2016-03" db="EMBL/GenBank/DDBJ databases">
        <title>EvidentialGene: Evidence-directed Construction of Genes on Genomes.</title>
        <authorList>
            <person name="Gilbert D.G."/>
            <person name="Choi J.-H."/>
            <person name="Mockaitis K."/>
            <person name="Colbourne J."/>
            <person name="Pfrender M."/>
        </authorList>
    </citation>
    <scope>NUCLEOTIDE SEQUENCE [LARGE SCALE GENOMIC DNA]</scope>
    <source>
        <strain evidence="1 2">Xinb3</strain>
        <tissue evidence="1">Complete organism</tissue>
    </source>
</reference>
<proteinExistence type="predicted"/>
<dbReference type="Proteomes" id="UP000076858">
    <property type="component" value="Unassembled WGS sequence"/>
</dbReference>
<evidence type="ECO:0000313" key="1">
    <source>
        <dbReference type="EMBL" id="KZS01857.1"/>
    </source>
</evidence>